<keyword evidence="2" id="KW-0732">Signal</keyword>
<protein>
    <recommendedName>
        <fullName evidence="5">Prolyl 4-hydroxylase alpha subunit domain-containing protein</fullName>
    </recommendedName>
</protein>
<feature type="signal peptide" evidence="2">
    <location>
        <begin position="1"/>
        <end position="19"/>
    </location>
</feature>
<evidence type="ECO:0000256" key="1">
    <source>
        <dbReference type="SAM" id="MobiDB-lite"/>
    </source>
</evidence>
<evidence type="ECO:0000256" key="2">
    <source>
        <dbReference type="SAM" id="SignalP"/>
    </source>
</evidence>
<reference evidence="3 4" key="1">
    <citation type="journal article" date="2021" name="Sci. Rep.">
        <title>The genome of the diatom Chaetoceros tenuissimus carries an ancient integrated fragment of an extant virus.</title>
        <authorList>
            <person name="Hongo Y."/>
            <person name="Kimura K."/>
            <person name="Takaki Y."/>
            <person name="Yoshida Y."/>
            <person name="Baba S."/>
            <person name="Kobayashi G."/>
            <person name="Nagasaki K."/>
            <person name="Hano T."/>
            <person name="Tomaru Y."/>
        </authorList>
    </citation>
    <scope>NUCLEOTIDE SEQUENCE [LARGE SCALE GENOMIC DNA]</scope>
    <source>
        <strain evidence="3 4">NIES-3715</strain>
    </source>
</reference>
<evidence type="ECO:0000313" key="4">
    <source>
        <dbReference type="Proteomes" id="UP001054902"/>
    </source>
</evidence>
<dbReference type="Proteomes" id="UP001054902">
    <property type="component" value="Unassembled WGS sequence"/>
</dbReference>
<dbReference type="AlphaFoldDB" id="A0AAD3HEG6"/>
<sequence length="382" mass="43461">MRANLISIALLSLIGYGNAFSSSPSESRRIRSRRTRSATTSSDGPRADSRRVQKRRQSSRERIVEEAFDPKRLTECQISNEDAAPIDLFDGDMINDPNFLKRRSESSVVQITDKASVNVDEVKRTDSDECKGFEVDHQHVEFISLDSLFPNLNFSEKFCNDGEFRQKIREAMRKDIFFTTPAYADMSAKVAALMLDDDSSLQGTWNCIPKNLPKEMQDSIPARMNRLTNVLQEYLGEDAPTGDELMMTLGGLCGENPTFHWIDIIGVKDRVVSHSWHQDSGKSYECGDTRDKCKYTVMFGFPIEDSYEGTGVFSHVIKLKNEHIAPPDHNVNEPVLFKGTTSDEFIVRPKFVKGREILRYMDVDVLHSAPDVVYRKSVMRFM</sequence>
<feature type="chain" id="PRO_5041968119" description="Prolyl 4-hydroxylase alpha subunit domain-containing protein" evidence="2">
    <location>
        <begin position="20"/>
        <end position="382"/>
    </location>
</feature>
<dbReference type="EMBL" id="BLLK01000069">
    <property type="protein sequence ID" value="GFH60346.1"/>
    <property type="molecule type" value="Genomic_DNA"/>
</dbReference>
<gene>
    <name evidence="3" type="ORF">CTEN210_16822</name>
</gene>
<name>A0AAD3HEG6_9STRA</name>
<organism evidence="3 4">
    <name type="scientific">Chaetoceros tenuissimus</name>
    <dbReference type="NCBI Taxonomy" id="426638"/>
    <lineage>
        <taxon>Eukaryota</taxon>
        <taxon>Sar</taxon>
        <taxon>Stramenopiles</taxon>
        <taxon>Ochrophyta</taxon>
        <taxon>Bacillariophyta</taxon>
        <taxon>Coscinodiscophyceae</taxon>
        <taxon>Chaetocerotophycidae</taxon>
        <taxon>Chaetocerotales</taxon>
        <taxon>Chaetocerotaceae</taxon>
        <taxon>Chaetoceros</taxon>
    </lineage>
</organism>
<keyword evidence="4" id="KW-1185">Reference proteome</keyword>
<evidence type="ECO:0008006" key="5">
    <source>
        <dbReference type="Google" id="ProtNLM"/>
    </source>
</evidence>
<evidence type="ECO:0000313" key="3">
    <source>
        <dbReference type="EMBL" id="GFH60346.1"/>
    </source>
</evidence>
<accession>A0AAD3HEG6</accession>
<feature type="region of interest" description="Disordered" evidence="1">
    <location>
        <begin position="20"/>
        <end position="61"/>
    </location>
</feature>
<comment type="caution">
    <text evidence="3">The sequence shown here is derived from an EMBL/GenBank/DDBJ whole genome shotgun (WGS) entry which is preliminary data.</text>
</comment>
<proteinExistence type="predicted"/>